<evidence type="ECO:0000313" key="7">
    <source>
        <dbReference type="Proteomes" id="UP000256328"/>
    </source>
</evidence>
<gene>
    <name evidence="6" type="ORF">BP5796_09789</name>
</gene>
<comment type="similarity">
    <text evidence="1 3">Belongs to the GMC oxidoreductase family.</text>
</comment>
<dbReference type="Gene3D" id="3.10.180.10">
    <property type="entry name" value="2,3-Dihydroxybiphenyl 1,2-Dioxygenase, domain 1"/>
    <property type="match status" value="1"/>
</dbReference>
<dbReference type="OrthoDB" id="269227at2759"/>
<protein>
    <submittedName>
        <fullName evidence="6">Alcohol oxidase-2</fullName>
    </submittedName>
</protein>
<dbReference type="PROSITE" id="PS00623">
    <property type="entry name" value="GMC_OXRED_1"/>
    <property type="match status" value="1"/>
</dbReference>
<evidence type="ECO:0000256" key="3">
    <source>
        <dbReference type="RuleBase" id="RU003968"/>
    </source>
</evidence>
<keyword evidence="3" id="KW-0285">Flavoprotein</keyword>
<dbReference type="InterPro" id="IPR036188">
    <property type="entry name" value="FAD/NAD-bd_sf"/>
</dbReference>
<dbReference type="GO" id="GO:0016614">
    <property type="term" value="F:oxidoreductase activity, acting on CH-OH group of donors"/>
    <property type="evidence" value="ECO:0007669"/>
    <property type="project" value="InterPro"/>
</dbReference>
<dbReference type="SUPFAM" id="SSF54373">
    <property type="entry name" value="FAD-linked reductases, C-terminal domain"/>
    <property type="match status" value="1"/>
</dbReference>
<evidence type="ECO:0000313" key="6">
    <source>
        <dbReference type="EMBL" id="RDW67040.1"/>
    </source>
</evidence>
<dbReference type="SUPFAM" id="SSF51905">
    <property type="entry name" value="FAD/NAD(P)-binding domain"/>
    <property type="match status" value="1"/>
</dbReference>
<feature type="domain" description="Glucose-methanol-choline oxidoreductase N-terminal" evidence="4">
    <location>
        <begin position="190"/>
        <end position="213"/>
    </location>
</feature>
<evidence type="ECO:0000256" key="2">
    <source>
        <dbReference type="PIRSR" id="PIRSR000137-2"/>
    </source>
</evidence>
<dbReference type="InterPro" id="IPR029068">
    <property type="entry name" value="Glyas_Bleomycin-R_OHBP_Dase"/>
</dbReference>
<feature type="domain" description="Glucose-methanol-choline oxidoreductase N-terminal" evidence="5">
    <location>
        <begin position="384"/>
        <end position="398"/>
    </location>
</feature>
<dbReference type="InterPro" id="IPR012132">
    <property type="entry name" value="GMC_OxRdtase"/>
</dbReference>
<dbReference type="PANTHER" id="PTHR11552:SF210">
    <property type="entry name" value="GLUCOSE-METHANOL-CHOLINE OXIDOREDUCTASE N-TERMINAL DOMAIN-CONTAINING PROTEIN-RELATED"/>
    <property type="match status" value="1"/>
</dbReference>
<dbReference type="EMBL" id="PDLN01000014">
    <property type="protein sequence ID" value="RDW67040.1"/>
    <property type="molecule type" value="Genomic_DNA"/>
</dbReference>
<comment type="caution">
    <text evidence="6">The sequence shown here is derived from an EMBL/GenBank/DDBJ whole genome shotgun (WGS) entry which is preliminary data.</text>
</comment>
<dbReference type="GO" id="GO:0050660">
    <property type="term" value="F:flavin adenine dinucleotide binding"/>
    <property type="evidence" value="ECO:0007669"/>
    <property type="project" value="InterPro"/>
</dbReference>
<dbReference type="SUPFAM" id="SSF54593">
    <property type="entry name" value="Glyoxalase/Bleomycin resistance protein/Dihydroxybiphenyl dioxygenase"/>
    <property type="match status" value="1"/>
</dbReference>
<dbReference type="AlphaFoldDB" id="A0A3D8QZE0"/>
<feature type="binding site" evidence="2">
    <location>
        <position position="342"/>
    </location>
    <ligand>
        <name>FAD</name>
        <dbReference type="ChEBI" id="CHEBI:57692"/>
    </ligand>
</feature>
<dbReference type="Pfam" id="PF05199">
    <property type="entry name" value="GMC_oxred_C"/>
    <property type="match status" value="1"/>
</dbReference>
<evidence type="ECO:0000256" key="1">
    <source>
        <dbReference type="ARBA" id="ARBA00010790"/>
    </source>
</evidence>
<reference evidence="6 7" key="1">
    <citation type="journal article" date="2018" name="IMA Fungus">
        <title>IMA Genome-F 9: Draft genome sequence of Annulohypoxylon stygium, Aspergillus mulundensis, Berkeleyomyces basicola (syn. Thielaviopsis basicola), Ceratocystis smalleyi, two Cercospora beticola strains, Coleophoma cylindrospora, Fusarium fracticaudum, Phialophora cf. hyalina, and Morchella septimelata.</title>
        <authorList>
            <person name="Wingfield B.D."/>
            <person name="Bills G.F."/>
            <person name="Dong Y."/>
            <person name="Huang W."/>
            <person name="Nel W.J."/>
            <person name="Swalarsk-Parry B.S."/>
            <person name="Vaghefi N."/>
            <person name="Wilken P.M."/>
            <person name="An Z."/>
            <person name="de Beer Z.W."/>
            <person name="De Vos L."/>
            <person name="Chen L."/>
            <person name="Duong T.A."/>
            <person name="Gao Y."/>
            <person name="Hammerbacher A."/>
            <person name="Kikkert J.R."/>
            <person name="Li Y."/>
            <person name="Li H."/>
            <person name="Li K."/>
            <person name="Li Q."/>
            <person name="Liu X."/>
            <person name="Ma X."/>
            <person name="Naidoo K."/>
            <person name="Pethybridge S.J."/>
            <person name="Sun J."/>
            <person name="Steenkamp E.T."/>
            <person name="van der Nest M.A."/>
            <person name="van Wyk S."/>
            <person name="Wingfield M.J."/>
            <person name="Xiong C."/>
            <person name="Yue Q."/>
            <person name="Zhang X."/>
        </authorList>
    </citation>
    <scope>NUCLEOTIDE SEQUENCE [LARGE SCALE GENOMIC DNA]</scope>
    <source>
        <strain evidence="6 7">BP5796</strain>
    </source>
</reference>
<dbReference type="Gene3D" id="3.50.50.60">
    <property type="entry name" value="FAD/NAD(P)-binding domain"/>
    <property type="match status" value="1"/>
</dbReference>
<dbReference type="InterPro" id="IPR007867">
    <property type="entry name" value="GMC_OxRtase_C"/>
</dbReference>
<keyword evidence="7" id="KW-1185">Reference proteome</keyword>
<organism evidence="6 7">
    <name type="scientific">Coleophoma crateriformis</name>
    <dbReference type="NCBI Taxonomy" id="565419"/>
    <lineage>
        <taxon>Eukaryota</taxon>
        <taxon>Fungi</taxon>
        <taxon>Dikarya</taxon>
        <taxon>Ascomycota</taxon>
        <taxon>Pezizomycotina</taxon>
        <taxon>Leotiomycetes</taxon>
        <taxon>Helotiales</taxon>
        <taxon>Dermateaceae</taxon>
        <taxon>Coleophoma</taxon>
    </lineage>
</organism>
<keyword evidence="2 3" id="KW-0274">FAD</keyword>
<dbReference type="PANTHER" id="PTHR11552">
    <property type="entry name" value="GLUCOSE-METHANOL-CHOLINE GMC OXIDOREDUCTASE"/>
    <property type="match status" value="1"/>
</dbReference>
<dbReference type="Pfam" id="PF00732">
    <property type="entry name" value="GMC_oxred_N"/>
    <property type="match status" value="1"/>
</dbReference>
<dbReference type="PIRSF" id="PIRSF000137">
    <property type="entry name" value="Alcohol_oxidase"/>
    <property type="match status" value="1"/>
</dbReference>
<dbReference type="Gene3D" id="3.30.560.10">
    <property type="entry name" value="Glucose Oxidase, domain 3"/>
    <property type="match status" value="1"/>
</dbReference>
<dbReference type="CDD" id="cd07262">
    <property type="entry name" value="VOC_like"/>
    <property type="match status" value="1"/>
</dbReference>
<accession>A0A3D8QZE0</accession>
<name>A0A3D8QZE0_9HELO</name>
<evidence type="ECO:0000259" key="5">
    <source>
        <dbReference type="PROSITE" id="PS00624"/>
    </source>
</evidence>
<evidence type="ECO:0000259" key="4">
    <source>
        <dbReference type="PROSITE" id="PS00623"/>
    </source>
</evidence>
<sequence>MLDHVGLSVPPSKFDSTVNWYLAALAPLGYDKQIEIPGKAVGLGPSKDSAPFWIAAKENVSDSPNLHLAFNAKDHGVVQKFHGEAVKAGGTCNGKPGPRAYHPNYYAAFVLDPLGIIGGGTAGMTVAARLTEDPNVSVVVLEAGNDHSNDTNVLSPGLYTIMYGDPEYDWIYKTVPQVYANGQEVAHPRGKQLGGSSAINFLFWTHASQQDINNWGELGNSNWSWAELDPYFKKSESYISPSVQVQSDLQTQYIEQDLHGLSGPILNTFPDIYGPVDEAWPRTYQKLGIAVDGDPRDGLALGGYTNTINMDPKVHQRSYAATAYYLPASKRPNLRVITGAFVEKILFKHDYGKKGDVLATGASYSTNGTSFIINAKREVILSAGSISSPQILELSGVGSRKLLKQNGIDVVVENENVGENLQDHIYVPIGYKVIPGISTLDDFKNETFFNEAYEEYITNGTGPLATTGASSGLLSCRQIGCADLKAPMDFANIPASLAAQYKLLSQNFHSEAVTQELTVTGGMSPQYVNDTIKLFTTTLKGNFFTMLGVLEHPYSRGSVHIQSSVPAMYPAIDPRYLSHSFDLEVLSKIALHLQEVAKSAPLSDYLQGNGTIYQEGYYELNEGNVAEWIRKYLQSEYHPAGTCAMLPLEKGGVVDDRFKLYGTANLRVVDASIFPLMPRANLQSLVYAIAERAADWIMEDGRSRK</sequence>
<dbReference type="InterPro" id="IPR000172">
    <property type="entry name" value="GMC_OxRdtase_N"/>
</dbReference>
<comment type="cofactor">
    <cofactor evidence="2">
        <name>FAD</name>
        <dbReference type="ChEBI" id="CHEBI:57692"/>
    </cofactor>
</comment>
<dbReference type="Proteomes" id="UP000256328">
    <property type="component" value="Unassembled WGS sequence"/>
</dbReference>
<dbReference type="PROSITE" id="PS00624">
    <property type="entry name" value="GMC_OXRED_2"/>
    <property type="match status" value="1"/>
</dbReference>
<proteinExistence type="inferred from homology"/>